<dbReference type="EMBL" id="GGFL01012070">
    <property type="protein sequence ID" value="MBW76248.1"/>
    <property type="molecule type" value="Transcribed_RNA"/>
</dbReference>
<dbReference type="AlphaFoldDB" id="A0A2M4DGH2"/>
<reference evidence="2" key="1">
    <citation type="submission" date="2018-01" db="EMBL/GenBank/DDBJ databases">
        <title>An insight into the sialome of Amazonian anophelines.</title>
        <authorList>
            <person name="Ribeiro J.M."/>
            <person name="Scarpassa V."/>
            <person name="Calvo E."/>
        </authorList>
    </citation>
    <scope>NUCLEOTIDE SEQUENCE</scope>
</reference>
<sequence>MMPPRLFWCIYNRAILACSVLSSSVTWNRGALSRSTGGRQPINGSTSTSIGSRHTGHWAWNGFASFCFHTGSLSRSSS</sequence>
<evidence type="ECO:0000313" key="2">
    <source>
        <dbReference type="EMBL" id="MBW76248.1"/>
    </source>
</evidence>
<keyword evidence="1" id="KW-0732">Signal</keyword>
<evidence type="ECO:0000256" key="1">
    <source>
        <dbReference type="SAM" id="SignalP"/>
    </source>
</evidence>
<protein>
    <submittedName>
        <fullName evidence="2">Putative secreted protein</fullName>
    </submittedName>
</protein>
<organism evidence="2">
    <name type="scientific">Anopheles darlingi</name>
    <name type="common">Mosquito</name>
    <dbReference type="NCBI Taxonomy" id="43151"/>
    <lineage>
        <taxon>Eukaryota</taxon>
        <taxon>Metazoa</taxon>
        <taxon>Ecdysozoa</taxon>
        <taxon>Arthropoda</taxon>
        <taxon>Hexapoda</taxon>
        <taxon>Insecta</taxon>
        <taxon>Pterygota</taxon>
        <taxon>Neoptera</taxon>
        <taxon>Endopterygota</taxon>
        <taxon>Diptera</taxon>
        <taxon>Nematocera</taxon>
        <taxon>Culicoidea</taxon>
        <taxon>Culicidae</taxon>
        <taxon>Anophelinae</taxon>
        <taxon>Anopheles</taxon>
    </lineage>
</organism>
<proteinExistence type="predicted"/>
<name>A0A2M4DGH2_ANODA</name>
<accession>A0A2M4DGH2</accession>
<feature type="chain" id="PRO_5014986338" evidence="1">
    <location>
        <begin position="18"/>
        <end position="78"/>
    </location>
</feature>
<feature type="signal peptide" evidence="1">
    <location>
        <begin position="1"/>
        <end position="17"/>
    </location>
</feature>